<evidence type="ECO:0000313" key="2">
    <source>
        <dbReference type="Proteomes" id="UP001049176"/>
    </source>
</evidence>
<dbReference type="AlphaFoldDB" id="A0A9P7UR24"/>
<gene>
    <name evidence="1" type="ORF">E1B28_010366</name>
</gene>
<proteinExistence type="predicted"/>
<dbReference type="Proteomes" id="UP001049176">
    <property type="component" value="Chromosome 6"/>
</dbReference>
<dbReference type="RefSeq" id="XP_043007792.1">
    <property type="nucleotide sequence ID" value="XM_043155326.1"/>
</dbReference>
<dbReference type="GeneID" id="66079442"/>
<keyword evidence="2" id="KW-1185">Reference proteome</keyword>
<dbReference type="KEGG" id="more:E1B28_010366"/>
<name>A0A9P7UR24_9AGAR</name>
<comment type="caution">
    <text evidence="1">The sequence shown here is derived from an EMBL/GenBank/DDBJ whole genome shotgun (WGS) entry which is preliminary data.</text>
</comment>
<sequence length="89" mass="9875">MARTVVNRGDAMMNLRQHGGPYSMCQAFLSSEELDMQFMFSLGEYTKGFVSVVLGRGIPLCAVNSERISMPTLYRSAIRPQLNIQAVEG</sequence>
<reference evidence="1" key="1">
    <citation type="journal article" date="2021" name="Genome Biol. Evol.">
        <title>The assembled and annotated genome of the fairy-ring fungus Marasmius oreades.</title>
        <authorList>
            <person name="Hiltunen M."/>
            <person name="Ament-Velasquez S.L."/>
            <person name="Johannesson H."/>
        </authorList>
    </citation>
    <scope>NUCLEOTIDE SEQUENCE</scope>
    <source>
        <strain evidence="1">03SP1</strain>
    </source>
</reference>
<evidence type="ECO:0000313" key="1">
    <source>
        <dbReference type="EMBL" id="KAG7091322.1"/>
    </source>
</evidence>
<organism evidence="1 2">
    <name type="scientific">Marasmius oreades</name>
    <name type="common">fairy-ring Marasmius</name>
    <dbReference type="NCBI Taxonomy" id="181124"/>
    <lineage>
        <taxon>Eukaryota</taxon>
        <taxon>Fungi</taxon>
        <taxon>Dikarya</taxon>
        <taxon>Basidiomycota</taxon>
        <taxon>Agaricomycotina</taxon>
        <taxon>Agaricomycetes</taxon>
        <taxon>Agaricomycetidae</taxon>
        <taxon>Agaricales</taxon>
        <taxon>Marasmiineae</taxon>
        <taxon>Marasmiaceae</taxon>
        <taxon>Marasmius</taxon>
    </lineage>
</organism>
<accession>A0A9P7UR24</accession>
<dbReference type="EMBL" id="CM032186">
    <property type="protein sequence ID" value="KAG7091322.1"/>
    <property type="molecule type" value="Genomic_DNA"/>
</dbReference>
<protein>
    <submittedName>
        <fullName evidence="1">Uncharacterized protein</fullName>
    </submittedName>
</protein>